<dbReference type="OrthoDB" id="3611744at2"/>
<organism evidence="1 2">
    <name type="scientific">Mariprofundus micogutta</name>
    <dbReference type="NCBI Taxonomy" id="1921010"/>
    <lineage>
        <taxon>Bacteria</taxon>
        <taxon>Pseudomonadati</taxon>
        <taxon>Pseudomonadota</taxon>
        <taxon>Candidatius Mariprofundia</taxon>
        <taxon>Mariprofundales</taxon>
        <taxon>Mariprofundaceae</taxon>
        <taxon>Mariprofundus</taxon>
    </lineage>
</organism>
<keyword evidence="2" id="KW-1185">Reference proteome</keyword>
<dbReference type="STRING" id="1921010.MMIC_P0700"/>
<gene>
    <name evidence="1" type="ORF">MMIC_P0700</name>
</gene>
<comment type="caution">
    <text evidence="1">The sequence shown here is derived from an EMBL/GenBank/DDBJ whole genome shotgun (WGS) entry which is preliminary data.</text>
</comment>
<protein>
    <submittedName>
        <fullName evidence="1">WbqC-like protein family protein</fullName>
    </submittedName>
</protein>
<evidence type="ECO:0000313" key="2">
    <source>
        <dbReference type="Proteomes" id="UP000231632"/>
    </source>
</evidence>
<proteinExistence type="predicted"/>
<dbReference type="Proteomes" id="UP000231632">
    <property type="component" value="Unassembled WGS sequence"/>
</dbReference>
<dbReference type="EMBL" id="BDFD01000004">
    <property type="protein sequence ID" value="GAV19743.1"/>
    <property type="molecule type" value="Genomic_DNA"/>
</dbReference>
<dbReference type="InterPro" id="IPR014985">
    <property type="entry name" value="WbqC"/>
</dbReference>
<dbReference type="AlphaFoldDB" id="A0A1L8CLF8"/>
<dbReference type="Pfam" id="PF08889">
    <property type="entry name" value="WbqC"/>
    <property type="match status" value="1"/>
</dbReference>
<evidence type="ECO:0000313" key="1">
    <source>
        <dbReference type="EMBL" id="GAV19743.1"/>
    </source>
</evidence>
<accession>A0A1L8CLF8</accession>
<reference evidence="1 2" key="1">
    <citation type="journal article" date="2017" name="Arch. Microbiol.">
        <title>Mariprofundus micogutta sp. nov., a novel iron-oxidizing zetaproteobacterium isolated from a deep-sea hydrothermal field at the Bayonnaise knoll of the Izu-Ogasawara arc, and a description of Mariprofundales ord. nov. and Zetaproteobacteria classis nov.</title>
        <authorList>
            <person name="Makita H."/>
            <person name="Tanaka E."/>
            <person name="Mitsunobu S."/>
            <person name="Miyazaki M."/>
            <person name="Nunoura T."/>
            <person name="Uematsu K."/>
            <person name="Takaki Y."/>
            <person name="Nishi S."/>
            <person name="Shimamura S."/>
            <person name="Takai K."/>
        </authorList>
    </citation>
    <scope>NUCLEOTIDE SEQUENCE [LARGE SCALE GENOMIC DNA]</scope>
    <source>
        <strain evidence="1 2">ET2</strain>
    </source>
</reference>
<dbReference type="RefSeq" id="WP_072659075.1">
    <property type="nucleotide sequence ID" value="NZ_BDFD01000004.1"/>
</dbReference>
<name>A0A1L8CLF8_9PROT</name>
<sequence>MRTVVISQPMLFPWVGIFEQIRLADTFLYYDDVQFSKGSFTNRVQLKNEKGSEWMTIPLKKLRLGQNINEIEVSDQVDWRMKHKEQLRRCYEKAPFFNEMMDLVESVYSGTENSLSEITILSVQTVCDYFGFTEGREFLRSSELSVEGASSQRVLDLVLCMSGGFYVTGHGAKKYLDHELFESNQVSVGYMDYEMRPYKQLYGEFTPYVSILDLIANLGCDGSSYIASKSIDWKDFINE</sequence>